<organism evidence="1 2">
    <name type="scientific">Thioploca ingrica</name>
    <dbReference type="NCBI Taxonomy" id="40754"/>
    <lineage>
        <taxon>Bacteria</taxon>
        <taxon>Pseudomonadati</taxon>
        <taxon>Pseudomonadota</taxon>
        <taxon>Gammaproteobacteria</taxon>
        <taxon>Thiotrichales</taxon>
        <taxon>Thiotrichaceae</taxon>
        <taxon>Thioploca</taxon>
    </lineage>
</organism>
<dbReference type="EMBL" id="AP014633">
    <property type="protein sequence ID" value="BAP57572.1"/>
    <property type="molecule type" value="Genomic_DNA"/>
</dbReference>
<reference evidence="1 2" key="1">
    <citation type="journal article" date="2014" name="ISME J.">
        <title>Ecophysiology of Thioploca ingrica as revealed by the complete genome sequence supplemented with proteomic evidence.</title>
        <authorList>
            <person name="Kojima H."/>
            <person name="Ogura Y."/>
            <person name="Yamamoto N."/>
            <person name="Togashi T."/>
            <person name="Mori H."/>
            <person name="Watanabe T."/>
            <person name="Nemoto F."/>
            <person name="Kurokawa K."/>
            <person name="Hayashi T."/>
            <person name="Fukui M."/>
        </authorList>
    </citation>
    <scope>NUCLEOTIDE SEQUENCE [LARGE SCALE GENOMIC DNA]</scope>
</reference>
<dbReference type="GO" id="GO:0016829">
    <property type="term" value="F:lyase activity"/>
    <property type="evidence" value="ECO:0007669"/>
    <property type="project" value="UniProtKB-KW"/>
</dbReference>
<dbReference type="Gene3D" id="1.25.10.10">
    <property type="entry name" value="Leucine-rich Repeat Variant"/>
    <property type="match status" value="1"/>
</dbReference>
<keyword evidence="1" id="KW-0456">Lyase</keyword>
<name>A0A090ANA1_9GAMM</name>
<evidence type="ECO:0000313" key="1">
    <source>
        <dbReference type="EMBL" id="BAP57572.1"/>
    </source>
</evidence>
<dbReference type="HOGENOM" id="CLU_1937170_0_0_6"/>
<accession>A0A090ANA1</accession>
<dbReference type="SUPFAM" id="SSF48371">
    <property type="entry name" value="ARM repeat"/>
    <property type="match status" value="1"/>
</dbReference>
<dbReference type="STRING" id="40754.THII_3275"/>
<evidence type="ECO:0000313" key="2">
    <source>
        <dbReference type="Proteomes" id="UP000031623"/>
    </source>
</evidence>
<dbReference type="InterPro" id="IPR011989">
    <property type="entry name" value="ARM-like"/>
</dbReference>
<dbReference type="KEGG" id="tig:THII_3275"/>
<gene>
    <name evidence="1" type="ORF">THII_3275</name>
</gene>
<proteinExistence type="predicted"/>
<dbReference type="AlphaFoldDB" id="A0A090ANA1"/>
<sequence length="130" mass="14433">MVEKFRLANRFQAYWDNGEVDKTNCLANILKNDSNLLTATLTRLTHFRSVKSFAQRGNPQLQAAIQSTLSNIQAPPDIWVSLRQEPSLYLVATFALAQLGDKETVSDLVKLLKTSDSAIRNSAVQALGQL</sequence>
<protein>
    <submittedName>
        <fullName evidence="1">PBS lyase HEAT-like repeat protein</fullName>
    </submittedName>
</protein>
<dbReference type="Pfam" id="PF13646">
    <property type="entry name" value="HEAT_2"/>
    <property type="match status" value="1"/>
</dbReference>
<dbReference type="Proteomes" id="UP000031623">
    <property type="component" value="Chromosome"/>
</dbReference>
<keyword evidence="2" id="KW-1185">Reference proteome</keyword>
<dbReference type="InterPro" id="IPR016024">
    <property type="entry name" value="ARM-type_fold"/>
</dbReference>